<dbReference type="AlphaFoldDB" id="A0A1F8EAK6"/>
<evidence type="ECO:0000313" key="4">
    <source>
        <dbReference type="Proteomes" id="UP000177594"/>
    </source>
</evidence>
<dbReference type="InterPro" id="IPR050465">
    <property type="entry name" value="UPF0194_transport"/>
</dbReference>
<evidence type="ECO:0000256" key="1">
    <source>
        <dbReference type="ARBA" id="ARBA00004196"/>
    </source>
</evidence>
<dbReference type="PANTHER" id="PTHR32347:SF23">
    <property type="entry name" value="BLL5650 PROTEIN"/>
    <property type="match status" value="1"/>
</dbReference>
<accession>A0A1F8EAK6</accession>
<dbReference type="Proteomes" id="UP000177594">
    <property type="component" value="Unassembled WGS sequence"/>
</dbReference>
<dbReference type="GO" id="GO:0030313">
    <property type="term" value="C:cell envelope"/>
    <property type="evidence" value="ECO:0007669"/>
    <property type="project" value="UniProtKB-SubCell"/>
</dbReference>
<proteinExistence type="predicted"/>
<protein>
    <recommendedName>
        <fullName evidence="5">Membrane fusion protein biotin-lipoyl like domain-containing protein</fullName>
    </recommendedName>
</protein>
<reference evidence="3 4" key="1">
    <citation type="journal article" date="2016" name="Nat. Commun.">
        <title>Thousands of microbial genomes shed light on interconnected biogeochemical processes in an aquifer system.</title>
        <authorList>
            <person name="Anantharaman K."/>
            <person name="Brown C.T."/>
            <person name="Hug L.A."/>
            <person name="Sharon I."/>
            <person name="Castelle C.J."/>
            <person name="Probst A.J."/>
            <person name="Thomas B.C."/>
            <person name="Singh A."/>
            <person name="Wilkins M.J."/>
            <person name="Karaoz U."/>
            <person name="Brodie E.L."/>
            <person name="Williams K.H."/>
            <person name="Hubbard S.S."/>
            <person name="Banfield J.F."/>
        </authorList>
    </citation>
    <scope>NUCLEOTIDE SEQUENCE [LARGE SCALE GENOMIC DNA]</scope>
</reference>
<keyword evidence="2" id="KW-0175">Coiled coil</keyword>
<evidence type="ECO:0000256" key="2">
    <source>
        <dbReference type="ARBA" id="ARBA00023054"/>
    </source>
</evidence>
<evidence type="ECO:0000313" key="3">
    <source>
        <dbReference type="EMBL" id="OGM97148.1"/>
    </source>
</evidence>
<gene>
    <name evidence="3" type="ORF">A2817_00400</name>
</gene>
<sequence>MAILIRLLSGPAEFIKNRKKTATLLILAVGAISFWTFRNKDIDLAETAKVELGSVIQEVSVTGRVKASQAVDLAFDRSGRVIYVGVKSGDRVSAGKVLIKINDSELIAQESREKANVISAELRLSQIKAALNNSDGDVSITADALVKSLKLAVDAMVDFTEVQYKYFNVNTGSAGEVARQKEDVLNLIYGQSNLGRTEAWYFMGLTGGLKSQIDEVQKNPNNVDIDLLASKVKGTLLKSKEALEVMQFELTNEPVVTPGDIDKINSNIDLILGQISEISTRKKAIVGDGYEAEIAKSQLEQARSSLALVQAQIAKYSLVASFSGTVANIDVKTGQIISSNETLVSLMGNARFQIEANVSEADIAKISVGDFSRVTLDAYGRDKVFTAKVVHIDPAGRIVDNIATYKITLEFDSTDEGILSGLTADADILTDQKNDVLHIPSRNVISRNGKKYALVVVDKKSIETRFADLTAILEKDGQSTFEVEIKTGLKGSDGRIEVISGLNEGDTIIRE</sequence>
<dbReference type="SUPFAM" id="SSF111369">
    <property type="entry name" value="HlyD-like secretion proteins"/>
    <property type="match status" value="1"/>
</dbReference>
<comment type="caution">
    <text evidence="3">The sequence shown here is derived from an EMBL/GenBank/DDBJ whole genome shotgun (WGS) entry which is preliminary data.</text>
</comment>
<name>A0A1F8EAK6_9BACT</name>
<comment type="subcellular location">
    <subcellularLocation>
        <location evidence="1">Cell envelope</location>
    </subcellularLocation>
</comment>
<dbReference type="Gene3D" id="2.40.50.100">
    <property type="match status" value="1"/>
</dbReference>
<dbReference type="EMBL" id="MGIZ01000060">
    <property type="protein sequence ID" value="OGM97148.1"/>
    <property type="molecule type" value="Genomic_DNA"/>
</dbReference>
<dbReference type="PANTHER" id="PTHR32347">
    <property type="entry name" value="EFFLUX SYSTEM COMPONENT YKNX-RELATED"/>
    <property type="match status" value="1"/>
</dbReference>
<organism evidence="3 4">
    <name type="scientific">Candidatus Yanofskybacteria bacterium RIFCSPHIGHO2_01_FULL_39_8b</name>
    <dbReference type="NCBI Taxonomy" id="1802659"/>
    <lineage>
        <taxon>Bacteria</taxon>
        <taxon>Candidatus Yanofskyibacteriota</taxon>
    </lineage>
</organism>
<dbReference type="Gene3D" id="2.40.420.20">
    <property type="match status" value="1"/>
</dbReference>
<evidence type="ECO:0008006" key="5">
    <source>
        <dbReference type="Google" id="ProtNLM"/>
    </source>
</evidence>
<dbReference type="Gene3D" id="2.40.30.170">
    <property type="match status" value="1"/>
</dbReference>